<protein>
    <submittedName>
        <fullName evidence="3">Two-component system sensor histidine kinase AgrC</fullName>
    </submittedName>
</protein>
<dbReference type="RefSeq" id="WP_107931756.1">
    <property type="nucleotide sequence ID" value="NZ_PYWJ01000001.1"/>
</dbReference>
<dbReference type="Proteomes" id="UP000247416">
    <property type="component" value="Unassembled WGS sequence"/>
</dbReference>
<dbReference type="PANTHER" id="PTHR40448">
    <property type="entry name" value="TWO-COMPONENT SENSOR HISTIDINE KINASE"/>
    <property type="match status" value="1"/>
</dbReference>
<feature type="transmembrane region" description="Helical" evidence="1">
    <location>
        <begin position="181"/>
        <end position="198"/>
    </location>
</feature>
<feature type="domain" description="Sensor histidine kinase NatK-like C-terminal" evidence="2">
    <location>
        <begin position="318"/>
        <end position="423"/>
    </location>
</feature>
<feature type="transmembrane region" description="Helical" evidence="1">
    <location>
        <begin position="6"/>
        <end position="23"/>
    </location>
</feature>
<evidence type="ECO:0000256" key="1">
    <source>
        <dbReference type="SAM" id="Phobius"/>
    </source>
</evidence>
<dbReference type="SUPFAM" id="SSF55874">
    <property type="entry name" value="ATPase domain of HSP90 chaperone/DNA topoisomerase II/histidine kinase"/>
    <property type="match status" value="1"/>
</dbReference>
<evidence type="ECO:0000259" key="2">
    <source>
        <dbReference type="Pfam" id="PF14501"/>
    </source>
</evidence>
<reference evidence="3 4" key="1">
    <citation type="submission" date="2018-06" db="EMBL/GenBank/DDBJ databases">
        <title>Genomic Encyclopedia of Archaeal and Bacterial Type Strains, Phase II (KMG-II): from individual species to whole genera.</title>
        <authorList>
            <person name="Goeker M."/>
        </authorList>
    </citation>
    <scope>NUCLEOTIDE SEQUENCE [LARGE SCALE GENOMIC DNA]</scope>
    <source>
        <strain evidence="3 4">KACC 16626</strain>
    </source>
</reference>
<keyword evidence="1" id="KW-1133">Transmembrane helix</keyword>
<keyword evidence="1" id="KW-0472">Membrane</keyword>
<feature type="transmembrane region" description="Helical" evidence="1">
    <location>
        <begin position="53"/>
        <end position="69"/>
    </location>
</feature>
<dbReference type="Pfam" id="PF14501">
    <property type="entry name" value="HATPase_c_5"/>
    <property type="match status" value="1"/>
</dbReference>
<feature type="transmembrane region" description="Helical" evidence="1">
    <location>
        <begin position="30"/>
        <end position="47"/>
    </location>
</feature>
<organism evidence="3 4">
    <name type="scientific">Ureibacillus chungkukjangi</name>
    <dbReference type="NCBI Taxonomy" id="1202712"/>
    <lineage>
        <taxon>Bacteria</taxon>
        <taxon>Bacillati</taxon>
        <taxon>Bacillota</taxon>
        <taxon>Bacilli</taxon>
        <taxon>Bacillales</taxon>
        <taxon>Caryophanaceae</taxon>
        <taxon>Ureibacillus</taxon>
    </lineage>
</organism>
<dbReference type="GO" id="GO:0042802">
    <property type="term" value="F:identical protein binding"/>
    <property type="evidence" value="ECO:0007669"/>
    <property type="project" value="TreeGrafter"/>
</dbReference>
<comment type="caution">
    <text evidence="3">The sequence shown here is derived from an EMBL/GenBank/DDBJ whole genome shotgun (WGS) entry which is preliminary data.</text>
</comment>
<gene>
    <name evidence="3" type="ORF">BJ095_102197</name>
</gene>
<feature type="transmembrane region" description="Helical" evidence="1">
    <location>
        <begin position="76"/>
        <end position="99"/>
    </location>
</feature>
<sequence length="434" mass="50113">MELLFLIIEFSLIFWAITFLTNIKITIKRVLAFILVVICPTALNFVIFGQWLGIIYFIVSSFTYFYWLARGFSTLIHICFVVIIGIIADNLAQFTMVVYPYDVLPGILEQYIIFIIIFISCAVIYKLVSKKIYQLLGLTKTAYVFILSIVFITMCTFYINLYLTDYFSQDTILKFNIFSQLTYFGFMCIVLYITIINLKKENHFREIEIEKEQFADYMHSLELINHDMQKFRHDYANILSTMQGYMEINDLEGLKNYFKQHIMSAEGDTLKRNQRLANLSNLHITGIKGLLLTKTLQAEKAGIEVDIEIPGEIEEIAMNVIDISRILGIFLDNAIEATSHVENEKEINIAIMKSVKDSIIIIIENTVQEESILLDQIFKEGFSTKGENRGKGLSTVQSIINQYPDVMLNTNVENGLFIQKIEVEMKMQSINLKD</sequence>
<evidence type="ECO:0000313" key="4">
    <source>
        <dbReference type="Proteomes" id="UP000247416"/>
    </source>
</evidence>
<dbReference type="GO" id="GO:0016301">
    <property type="term" value="F:kinase activity"/>
    <property type="evidence" value="ECO:0007669"/>
    <property type="project" value="UniProtKB-KW"/>
</dbReference>
<dbReference type="InterPro" id="IPR032834">
    <property type="entry name" value="NatK-like_C"/>
</dbReference>
<keyword evidence="3" id="KW-0808">Transferase</keyword>
<dbReference type="InterPro" id="IPR036890">
    <property type="entry name" value="HATPase_C_sf"/>
</dbReference>
<dbReference type="PANTHER" id="PTHR40448:SF1">
    <property type="entry name" value="TWO-COMPONENT SENSOR HISTIDINE KINASE"/>
    <property type="match status" value="1"/>
</dbReference>
<dbReference type="OrthoDB" id="1656061at2"/>
<dbReference type="EMBL" id="QJTJ01000002">
    <property type="protein sequence ID" value="PYF08431.1"/>
    <property type="molecule type" value="Genomic_DNA"/>
</dbReference>
<dbReference type="AlphaFoldDB" id="A0A318TU81"/>
<accession>A0A318TU81</accession>
<keyword evidence="4" id="KW-1185">Reference proteome</keyword>
<feature type="transmembrane region" description="Helical" evidence="1">
    <location>
        <begin position="111"/>
        <end position="129"/>
    </location>
</feature>
<keyword evidence="1" id="KW-0812">Transmembrane</keyword>
<feature type="transmembrane region" description="Helical" evidence="1">
    <location>
        <begin position="141"/>
        <end position="161"/>
    </location>
</feature>
<evidence type="ECO:0000313" key="3">
    <source>
        <dbReference type="EMBL" id="PYF08431.1"/>
    </source>
</evidence>
<keyword evidence="3" id="KW-0418">Kinase</keyword>
<dbReference type="Gene3D" id="3.30.565.10">
    <property type="entry name" value="Histidine kinase-like ATPase, C-terminal domain"/>
    <property type="match status" value="1"/>
</dbReference>
<proteinExistence type="predicted"/>
<name>A0A318TU81_9BACL</name>